<comment type="caution">
    <text evidence="1">The sequence shown here is derived from an EMBL/GenBank/DDBJ whole genome shotgun (WGS) entry which is preliminary data.</text>
</comment>
<gene>
    <name evidence="1" type="ORF">IRJ16_07280</name>
</gene>
<evidence type="ECO:0000313" key="1">
    <source>
        <dbReference type="EMBL" id="MBE9661683.1"/>
    </source>
</evidence>
<accession>A0A929PVD7</accession>
<keyword evidence="2" id="KW-1185">Reference proteome</keyword>
<sequence length="123" mass="14125">MGKDLHYSIIPFVRRVVENHQAVVSMTLVNDEEFFVFQIERRFGYRSVTVIVSDSYSFGDYEQIIFHPKLSNGGFILIARPEATDYSDNSTHNEVSTGKIGKLLGALNQDDFWNYVQPTNNRT</sequence>
<reference evidence="1" key="1">
    <citation type="submission" date="2020-10" db="EMBL/GenBank/DDBJ databases">
        <title>Mucilaginibacter mali sp. nov., isolated from rhizosphere soil of apple orchard.</title>
        <authorList>
            <person name="Lee J.-S."/>
            <person name="Kim H.S."/>
            <person name="Kim J.-S."/>
        </authorList>
    </citation>
    <scope>NUCLEOTIDE SEQUENCE</scope>
    <source>
        <strain evidence="1">KCTC 22746</strain>
    </source>
</reference>
<dbReference type="RefSeq" id="WP_194110861.1">
    <property type="nucleotide sequence ID" value="NZ_JADFFL010000002.1"/>
</dbReference>
<dbReference type="Proteomes" id="UP000622475">
    <property type="component" value="Unassembled WGS sequence"/>
</dbReference>
<proteinExistence type="predicted"/>
<organism evidence="1 2">
    <name type="scientific">Mucilaginibacter myungsuensis</name>
    <dbReference type="NCBI Taxonomy" id="649104"/>
    <lineage>
        <taxon>Bacteria</taxon>
        <taxon>Pseudomonadati</taxon>
        <taxon>Bacteroidota</taxon>
        <taxon>Sphingobacteriia</taxon>
        <taxon>Sphingobacteriales</taxon>
        <taxon>Sphingobacteriaceae</taxon>
        <taxon>Mucilaginibacter</taxon>
    </lineage>
</organism>
<dbReference type="AlphaFoldDB" id="A0A929PVD7"/>
<evidence type="ECO:0000313" key="2">
    <source>
        <dbReference type="Proteomes" id="UP000622475"/>
    </source>
</evidence>
<name>A0A929PVD7_9SPHI</name>
<protein>
    <submittedName>
        <fullName evidence="1">Uncharacterized protein</fullName>
    </submittedName>
</protein>
<dbReference type="EMBL" id="JADFFL010000002">
    <property type="protein sequence ID" value="MBE9661683.1"/>
    <property type="molecule type" value="Genomic_DNA"/>
</dbReference>